<dbReference type="Gene3D" id="3.40.1390.30">
    <property type="entry name" value="NIF3 (NGG1p interacting factor 3)-like"/>
    <property type="match status" value="1"/>
</dbReference>
<dbReference type="NCBIfam" id="TIGR00486">
    <property type="entry name" value="YbgI_SA1388"/>
    <property type="match status" value="1"/>
</dbReference>
<accession>A0ABX8GG34</accession>
<evidence type="ECO:0000256" key="2">
    <source>
        <dbReference type="ARBA" id="ARBA00011643"/>
    </source>
</evidence>
<dbReference type="InterPro" id="IPR036069">
    <property type="entry name" value="DUF34/NIF3_sf"/>
</dbReference>
<dbReference type="PANTHER" id="PTHR13799:SF14">
    <property type="entry name" value="GTP CYCLOHYDROLASE 1 TYPE 2 HOMOLOG"/>
    <property type="match status" value="1"/>
</dbReference>
<comment type="similarity">
    <text evidence="1 5">Belongs to the GTP cyclohydrolase I type 2/NIF3 family.</text>
</comment>
<dbReference type="Gene3D" id="3.30.70.120">
    <property type="match status" value="1"/>
</dbReference>
<dbReference type="RefSeq" id="WP_208195354.1">
    <property type="nucleotide sequence ID" value="NZ_CP076023.1"/>
</dbReference>
<keyword evidence="4 5" id="KW-0479">Metal-binding</keyword>
<dbReference type="InterPro" id="IPR015867">
    <property type="entry name" value="N-reg_PII/ATP_PRibTrfase_C"/>
</dbReference>
<organism evidence="7 8">
    <name type="scientific">Cellulomonas dongxiuzhuiae</name>
    <dbReference type="NCBI Taxonomy" id="2819979"/>
    <lineage>
        <taxon>Bacteria</taxon>
        <taxon>Bacillati</taxon>
        <taxon>Actinomycetota</taxon>
        <taxon>Actinomycetes</taxon>
        <taxon>Micrococcales</taxon>
        <taxon>Cellulomonadaceae</taxon>
        <taxon>Cellulomonas</taxon>
    </lineage>
</organism>
<keyword evidence="8" id="KW-1185">Reference proteome</keyword>
<dbReference type="Proteomes" id="UP000679335">
    <property type="component" value="Chromosome"/>
</dbReference>
<evidence type="ECO:0000256" key="3">
    <source>
        <dbReference type="ARBA" id="ARBA00022112"/>
    </source>
</evidence>
<dbReference type="SUPFAM" id="SSF102705">
    <property type="entry name" value="NIF3 (NGG1p interacting factor 3)-like"/>
    <property type="match status" value="1"/>
</dbReference>
<reference evidence="7 8" key="1">
    <citation type="submission" date="2021-05" db="EMBL/GenBank/DDBJ databases">
        <title>Novel species in genus Cellulomonas.</title>
        <authorList>
            <person name="Zhang G."/>
        </authorList>
    </citation>
    <scope>NUCLEOTIDE SEQUENCE [LARGE SCALE GENOMIC DNA]</scope>
    <source>
        <strain evidence="8">zg-ZUI157</strain>
    </source>
</reference>
<dbReference type="InterPro" id="IPR002678">
    <property type="entry name" value="DUF34/NIF3"/>
</dbReference>
<evidence type="ECO:0000256" key="6">
    <source>
        <dbReference type="SAM" id="MobiDB-lite"/>
    </source>
</evidence>
<name>A0ABX8GG34_9CELL</name>
<comment type="subunit">
    <text evidence="2">Homohexamer.</text>
</comment>
<dbReference type="EMBL" id="CP076023">
    <property type="protein sequence ID" value="QWC14853.1"/>
    <property type="molecule type" value="Genomic_DNA"/>
</dbReference>
<evidence type="ECO:0000256" key="1">
    <source>
        <dbReference type="ARBA" id="ARBA00006964"/>
    </source>
</evidence>
<dbReference type="Pfam" id="PF01784">
    <property type="entry name" value="DUF34_NIF3"/>
    <property type="match status" value="1"/>
</dbReference>
<evidence type="ECO:0000313" key="8">
    <source>
        <dbReference type="Proteomes" id="UP000679335"/>
    </source>
</evidence>
<sequence length="396" mass="40905">MTATLAQVVAALEARYPPRTAESWDRVGLAAGDPAAPVRRVLLAVDPVAAVVDEALGWDADLLVTHHPLLLRPVHSVAATTYKGALLHRLVRGGCGLYTAHTNADSARGGVAEALADAVGLVGTEPLVPADAPALDKHVVMVPVTAADALVDALAEAGAGQVGAYARCAWTTTGEGTFTPLPGASPAVGAVGRRETLAEARVEMIAPRRLRSRVVAAMRAAHPYEEPAFDVLELAALPGSTGLGRVGTLPTALPLHAFAAAVARAVPATAQGVRYAGDPDMPVRRVAVLGGSGDSLFDAVRAADVDAYVTADLRHHPASEQQERAAFEAGDGPPRPALVDLAHSASEWLWLPRAADALRADLAAAGTTVETRVSTRRTDPWTGHVPQTSPPEGTTT</sequence>
<evidence type="ECO:0000256" key="5">
    <source>
        <dbReference type="PIRNR" id="PIRNR037489"/>
    </source>
</evidence>
<feature type="compositionally biased region" description="Polar residues" evidence="6">
    <location>
        <begin position="385"/>
        <end position="396"/>
    </location>
</feature>
<gene>
    <name evidence="7" type="ORF">KKR89_10830</name>
</gene>
<evidence type="ECO:0000313" key="7">
    <source>
        <dbReference type="EMBL" id="QWC14853.1"/>
    </source>
</evidence>
<dbReference type="PANTHER" id="PTHR13799">
    <property type="entry name" value="NGG1 INTERACTING FACTOR 3"/>
    <property type="match status" value="1"/>
</dbReference>
<dbReference type="PIRSF" id="PIRSF037489">
    <property type="entry name" value="UCP037489_NIF3_YqfO"/>
    <property type="match status" value="1"/>
</dbReference>
<protein>
    <recommendedName>
        <fullName evidence="3 5">GTP cyclohydrolase 1 type 2 homolog</fullName>
    </recommendedName>
</protein>
<feature type="region of interest" description="Disordered" evidence="6">
    <location>
        <begin position="370"/>
        <end position="396"/>
    </location>
</feature>
<proteinExistence type="inferred from homology"/>
<dbReference type="InterPro" id="IPR017221">
    <property type="entry name" value="DUF34/NIF3_bac"/>
</dbReference>
<evidence type="ECO:0000256" key="4">
    <source>
        <dbReference type="ARBA" id="ARBA00022723"/>
    </source>
</evidence>